<reference evidence="2" key="2">
    <citation type="journal article" date="2015" name="Fish Shellfish Immunol.">
        <title>Early steps in the European eel (Anguilla anguilla)-Vibrio vulnificus interaction in the gills: Role of the RtxA13 toxin.</title>
        <authorList>
            <person name="Callol A."/>
            <person name="Pajuelo D."/>
            <person name="Ebbesson L."/>
            <person name="Teles M."/>
            <person name="MacKenzie S."/>
            <person name="Amaro C."/>
        </authorList>
    </citation>
    <scope>NUCLEOTIDE SEQUENCE</scope>
</reference>
<proteinExistence type="predicted"/>
<name>A0A0E9XL12_ANGAN</name>
<keyword evidence="1" id="KW-0472">Membrane</keyword>
<dbReference type="AlphaFoldDB" id="A0A0E9XL12"/>
<evidence type="ECO:0000313" key="2">
    <source>
        <dbReference type="EMBL" id="JAI02384.1"/>
    </source>
</evidence>
<accession>A0A0E9XL12</accession>
<keyword evidence="1" id="KW-1133">Transmembrane helix</keyword>
<dbReference type="EMBL" id="GBXM01006194">
    <property type="protein sequence ID" value="JAI02384.1"/>
    <property type="molecule type" value="Transcribed_RNA"/>
</dbReference>
<protein>
    <submittedName>
        <fullName evidence="2">Uncharacterized protein</fullName>
    </submittedName>
</protein>
<feature type="transmembrane region" description="Helical" evidence="1">
    <location>
        <begin position="72"/>
        <end position="91"/>
    </location>
</feature>
<organism evidence="2">
    <name type="scientific">Anguilla anguilla</name>
    <name type="common">European freshwater eel</name>
    <name type="synonym">Muraena anguilla</name>
    <dbReference type="NCBI Taxonomy" id="7936"/>
    <lineage>
        <taxon>Eukaryota</taxon>
        <taxon>Metazoa</taxon>
        <taxon>Chordata</taxon>
        <taxon>Craniata</taxon>
        <taxon>Vertebrata</taxon>
        <taxon>Euteleostomi</taxon>
        <taxon>Actinopterygii</taxon>
        <taxon>Neopterygii</taxon>
        <taxon>Teleostei</taxon>
        <taxon>Anguilliformes</taxon>
        <taxon>Anguillidae</taxon>
        <taxon>Anguilla</taxon>
    </lineage>
</organism>
<reference evidence="2" key="1">
    <citation type="submission" date="2014-11" db="EMBL/GenBank/DDBJ databases">
        <authorList>
            <person name="Amaro Gonzalez C."/>
        </authorList>
    </citation>
    <scope>NUCLEOTIDE SEQUENCE</scope>
</reference>
<evidence type="ECO:0000256" key="1">
    <source>
        <dbReference type="SAM" id="Phobius"/>
    </source>
</evidence>
<feature type="transmembrane region" description="Helical" evidence="1">
    <location>
        <begin position="31"/>
        <end position="52"/>
    </location>
</feature>
<keyword evidence="1" id="KW-0812">Transmembrane</keyword>
<sequence>MFFFTSLIASSFSNCLPFFSLFMINRACRFCLISSTFFIASTVLFHNSLWYFSGIFLRFSNSRELSTVNSLPAAFLKALVHLVFLGLRFFLKFL</sequence>
<feature type="transmembrane region" description="Helical" evidence="1">
    <location>
        <begin position="6"/>
        <end position="24"/>
    </location>
</feature>